<dbReference type="STRING" id="578458.D8Q0Q6"/>
<dbReference type="Gene3D" id="3.40.50.150">
    <property type="entry name" value="Vaccinia Virus protein VP39"/>
    <property type="match status" value="1"/>
</dbReference>
<dbReference type="InParanoid" id="D8Q0Q6"/>
<feature type="compositionally biased region" description="Basic and acidic residues" evidence="1">
    <location>
        <begin position="36"/>
        <end position="51"/>
    </location>
</feature>
<evidence type="ECO:0000256" key="1">
    <source>
        <dbReference type="SAM" id="MobiDB-lite"/>
    </source>
</evidence>
<dbReference type="HOGENOM" id="CLU_052836_0_0_1"/>
<dbReference type="InterPro" id="IPR029063">
    <property type="entry name" value="SAM-dependent_MTases_sf"/>
</dbReference>
<keyword evidence="3" id="KW-1185">Reference proteome</keyword>
<dbReference type="GO" id="GO:0005737">
    <property type="term" value="C:cytoplasm"/>
    <property type="evidence" value="ECO:0007669"/>
    <property type="project" value="TreeGrafter"/>
</dbReference>
<dbReference type="Pfam" id="PF10294">
    <property type="entry name" value="Methyltransf_16"/>
    <property type="match status" value="1"/>
</dbReference>
<gene>
    <name evidence="2" type="ORF">SCHCODRAFT_107995</name>
</gene>
<dbReference type="PANTHER" id="PTHR14614:SF162">
    <property type="entry name" value="EXPRESSED PROTEIN"/>
    <property type="match status" value="1"/>
</dbReference>
<dbReference type="eggNOG" id="KOG2793">
    <property type="taxonomic scope" value="Eukaryota"/>
</dbReference>
<feature type="region of interest" description="Disordered" evidence="1">
    <location>
        <begin position="11"/>
        <end position="64"/>
    </location>
</feature>
<dbReference type="EMBL" id="GL377305">
    <property type="protein sequence ID" value="EFI97795.1"/>
    <property type="molecule type" value="Genomic_DNA"/>
</dbReference>
<proteinExistence type="predicted"/>
<feature type="compositionally biased region" description="Low complexity" evidence="1">
    <location>
        <begin position="14"/>
        <end position="30"/>
    </location>
</feature>
<reference evidence="2 3" key="1">
    <citation type="journal article" date="2010" name="Nat. Biotechnol.">
        <title>Genome sequence of the model mushroom Schizophyllum commune.</title>
        <authorList>
            <person name="Ohm R.A."/>
            <person name="de Jong J.F."/>
            <person name="Lugones L.G."/>
            <person name="Aerts A."/>
            <person name="Kothe E."/>
            <person name="Stajich J.E."/>
            <person name="de Vries R.P."/>
            <person name="Record E."/>
            <person name="Levasseur A."/>
            <person name="Baker S.E."/>
            <person name="Bartholomew K.A."/>
            <person name="Coutinho P.M."/>
            <person name="Erdmann S."/>
            <person name="Fowler T.J."/>
            <person name="Gathman A.C."/>
            <person name="Lombard V."/>
            <person name="Henrissat B."/>
            <person name="Knabe N."/>
            <person name="Kuees U."/>
            <person name="Lilly W.W."/>
            <person name="Lindquist E."/>
            <person name="Lucas S."/>
            <person name="Magnuson J.K."/>
            <person name="Piumi F."/>
            <person name="Raudaskoski M."/>
            <person name="Salamov A."/>
            <person name="Schmutz J."/>
            <person name="Schwarze F.W.M.R."/>
            <person name="vanKuyk P.A."/>
            <person name="Horton J.S."/>
            <person name="Grigoriev I.V."/>
            <person name="Woesten H.A.B."/>
        </authorList>
    </citation>
    <scope>NUCLEOTIDE SEQUENCE [LARGE SCALE GENOMIC DNA]</scope>
    <source>
        <strain evidence="3">H4-8 / FGSC 9210</strain>
    </source>
</reference>
<evidence type="ECO:0000313" key="2">
    <source>
        <dbReference type="EMBL" id="EFI97795.1"/>
    </source>
</evidence>
<sequence>MFFYVTLLRPPPASCSLPSTSTGPSTSNGKSQHKARASDKVSKSKNADKSGKSRGAGKAGPTPGIVNICPEISNDLRYENLNEPAGRDIYYSWIKCGNFGNPLAQPATWPAKLTTYRAETSSRYKELPVPVPREAKHGDRWRLALWCEPAGQSKARPPSAPKVVIELCSPSLGAWPLPVMSEPVVFDGVPTEKQVLVSRVYSLGRVDRREAEDVLLMITERTGYNLATKVWDSGIGLSSWICALVELHPDSELETQMRHILLSPGKRRIVELGAGTGILSFTLAALRQAFRSKRLQETLAAEGSEGVDTTEREEDDDEIFVTDLESALDLLDHNLRQNIHLYEAHPTIPIESEATPDDEQPRSPSAGLQALELDWDKPKLPDAIARGGALDLVIPDPSGMTVLHKFMLIFTFRMADVTYNTDSFPELVSTMKSLIALSPASIPPPMFLLGYKQRHPDERVLWEMANKQAGVHFVKVAERCGYARPAEDITGRGEGPVEIWIGTVQR</sequence>
<accession>D8Q0Q6</accession>
<protein>
    <submittedName>
        <fullName evidence="2">Uncharacterized protein</fullName>
    </submittedName>
</protein>
<dbReference type="AlphaFoldDB" id="D8Q0Q6"/>
<dbReference type="VEuPathDB" id="FungiDB:SCHCODRAFT_02618603"/>
<dbReference type="OMA" id="MFYYISF"/>
<organism evidence="3">
    <name type="scientific">Schizophyllum commune (strain H4-8 / FGSC 9210)</name>
    <name type="common">Split gill fungus</name>
    <dbReference type="NCBI Taxonomy" id="578458"/>
    <lineage>
        <taxon>Eukaryota</taxon>
        <taxon>Fungi</taxon>
        <taxon>Dikarya</taxon>
        <taxon>Basidiomycota</taxon>
        <taxon>Agaricomycotina</taxon>
        <taxon>Agaricomycetes</taxon>
        <taxon>Agaricomycetidae</taxon>
        <taxon>Agaricales</taxon>
        <taxon>Schizophyllaceae</taxon>
        <taxon>Schizophyllum</taxon>
    </lineage>
</organism>
<dbReference type="GO" id="GO:0005634">
    <property type="term" value="C:nucleus"/>
    <property type="evidence" value="ECO:0007669"/>
    <property type="project" value="TreeGrafter"/>
</dbReference>
<dbReference type="Proteomes" id="UP000007431">
    <property type="component" value="Unassembled WGS sequence"/>
</dbReference>
<feature type="non-terminal residue" evidence="2">
    <location>
        <position position="506"/>
    </location>
</feature>
<dbReference type="GO" id="GO:0008757">
    <property type="term" value="F:S-adenosylmethionine-dependent methyltransferase activity"/>
    <property type="evidence" value="ECO:0007669"/>
    <property type="project" value="UniProtKB-ARBA"/>
</dbReference>
<dbReference type="InterPro" id="IPR019410">
    <property type="entry name" value="Methyltransf_16"/>
</dbReference>
<dbReference type="PANTHER" id="PTHR14614">
    <property type="entry name" value="HEPATOCELLULAR CARCINOMA-ASSOCIATED ANTIGEN"/>
    <property type="match status" value="1"/>
</dbReference>
<name>D8Q0Q6_SCHCM</name>
<evidence type="ECO:0000313" key="3">
    <source>
        <dbReference type="Proteomes" id="UP000007431"/>
    </source>
</evidence>